<dbReference type="GeneTree" id="ENSGT00940000165418"/>
<dbReference type="PANTHER" id="PTHR24252:SF21">
    <property type="entry name" value="TRANSMEMBRANE SERINE PROTEASE 12"/>
    <property type="match status" value="1"/>
</dbReference>
<dbReference type="Pfam" id="PF00089">
    <property type="entry name" value="Trypsin"/>
    <property type="match status" value="1"/>
</dbReference>
<dbReference type="Ensembl" id="ENSSMRT00000018724.1">
    <property type="protein sequence ID" value="ENSSMRP00000016035.1"/>
    <property type="gene ID" value="ENSSMRG00000012469.1"/>
</dbReference>
<keyword evidence="4 6" id="KW-0720">Serine protease</keyword>
<feature type="chain" id="PRO_5034408845" description="Peptidase S1 domain-containing protein" evidence="7">
    <location>
        <begin position="26"/>
        <end position="316"/>
    </location>
</feature>
<dbReference type="InterPro" id="IPR043504">
    <property type="entry name" value="Peptidase_S1_PA_chymotrypsin"/>
</dbReference>
<dbReference type="Gene3D" id="2.40.10.10">
    <property type="entry name" value="Trypsin-like serine proteases"/>
    <property type="match status" value="2"/>
</dbReference>
<comment type="similarity">
    <text evidence="1">Belongs to the peptidase S1 family. Snake venom subfamily.</text>
</comment>
<dbReference type="InterPro" id="IPR001314">
    <property type="entry name" value="Peptidase_S1A"/>
</dbReference>
<proteinExistence type="inferred from homology"/>
<keyword evidence="3 6" id="KW-0378">Hydrolase</keyword>
<dbReference type="PROSITE" id="PS50240">
    <property type="entry name" value="TRYPSIN_DOM"/>
    <property type="match status" value="1"/>
</dbReference>
<accession>A0A8D0DQM8</accession>
<dbReference type="PANTHER" id="PTHR24252">
    <property type="entry name" value="ACROSIN-RELATED"/>
    <property type="match status" value="1"/>
</dbReference>
<reference evidence="9" key="2">
    <citation type="submission" date="2025-09" db="UniProtKB">
        <authorList>
            <consortium name="Ensembl"/>
        </authorList>
    </citation>
    <scope>IDENTIFICATION</scope>
</reference>
<dbReference type="PROSITE" id="PS00134">
    <property type="entry name" value="TRYPSIN_HIS"/>
    <property type="match status" value="1"/>
</dbReference>
<evidence type="ECO:0000256" key="6">
    <source>
        <dbReference type="RuleBase" id="RU363034"/>
    </source>
</evidence>
<evidence type="ECO:0000256" key="1">
    <source>
        <dbReference type="ARBA" id="ARBA00009228"/>
    </source>
</evidence>
<evidence type="ECO:0000313" key="10">
    <source>
        <dbReference type="Proteomes" id="UP000694421"/>
    </source>
</evidence>
<dbReference type="InterPro" id="IPR018114">
    <property type="entry name" value="TRYPSIN_HIS"/>
</dbReference>
<dbReference type="InterPro" id="IPR033116">
    <property type="entry name" value="TRYPSIN_SER"/>
</dbReference>
<dbReference type="GO" id="GO:0004252">
    <property type="term" value="F:serine-type endopeptidase activity"/>
    <property type="evidence" value="ECO:0007669"/>
    <property type="project" value="InterPro"/>
</dbReference>
<dbReference type="GO" id="GO:0005576">
    <property type="term" value="C:extracellular region"/>
    <property type="evidence" value="ECO:0007669"/>
    <property type="project" value="UniProtKB-ARBA"/>
</dbReference>
<name>A0A8D0DQM8_SALMN</name>
<dbReference type="GO" id="GO:0035821">
    <property type="term" value="P:modulation of process of another organism"/>
    <property type="evidence" value="ECO:0007669"/>
    <property type="project" value="UniProtKB-ARBA"/>
</dbReference>
<dbReference type="SUPFAM" id="SSF50494">
    <property type="entry name" value="Trypsin-like serine proteases"/>
    <property type="match status" value="1"/>
</dbReference>
<dbReference type="GO" id="GO:0006508">
    <property type="term" value="P:proteolysis"/>
    <property type="evidence" value="ECO:0007669"/>
    <property type="project" value="UniProtKB-KW"/>
</dbReference>
<feature type="domain" description="Peptidase S1" evidence="8">
    <location>
        <begin position="52"/>
        <end position="291"/>
    </location>
</feature>
<dbReference type="CDD" id="cd00190">
    <property type="entry name" value="Tryp_SPc"/>
    <property type="match status" value="1"/>
</dbReference>
<keyword evidence="10" id="KW-1185">Reference proteome</keyword>
<evidence type="ECO:0000256" key="3">
    <source>
        <dbReference type="ARBA" id="ARBA00022801"/>
    </source>
</evidence>
<sequence>MLQWGRLRPAATTSFLAVVVLLAEAPSEDLTSVLDRNECGSRPLSDGTGSRIVGGHDAQPGAWPWQVSLQIYRIGIGYLHVCGGSLITNDSVLSAAHCVRMRKPELWRAVLGLHHLYRHNYHTVKIRVLTIISHYRFSKRTFANDIAVFILSKPILYSDYIQPICLPEAHLFLNDDMPCYITGWGLTKERGRGSYILQEAGIKNIPLEICNEEDWYDGTVSRNNLCAGSETGHVDACQGDSGGPMSCYLPHVAKYYLIGITSYGIGCGRPKAPGVYVHVSSYRNWILRVLNKSHTTDVPHILIVLTVMLEHYYLTL</sequence>
<evidence type="ECO:0000256" key="5">
    <source>
        <dbReference type="ARBA" id="ARBA00023157"/>
    </source>
</evidence>
<dbReference type="SMART" id="SM00020">
    <property type="entry name" value="Tryp_SPc"/>
    <property type="match status" value="1"/>
</dbReference>
<keyword evidence="5" id="KW-1015">Disulfide bond</keyword>
<dbReference type="PRINTS" id="PR00722">
    <property type="entry name" value="CHYMOTRYPSIN"/>
</dbReference>
<evidence type="ECO:0000256" key="4">
    <source>
        <dbReference type="ARBA" id="ARBA00022825"/>
    </source>
</evidence>
<feature type="signal peptide" evidence="7">
    <location>
        <begin position="1"/>
        <end position="25"/>
    </location>
</feature>
<dbReference type="FunFam" id="2.40.10.10:FF:000003">
    <property type="entry name" value="Transmembrane serine protease 3"/>
    <property type="match status" value="1"/>
</dbReference>
<keyword evidence="7" id="KW-0732">Signal</keyword>
<protein>
    <recommendedName>
        <fullName evidence="8">Peptidase S1 domain-containing protein</fullName>
    </recommendedName>
</protein>
<keyword evidence="2 6" id="KW-0645">Protease</keyword>
<reference evidence="9" key="1">
    <citation type="submission" date="2025-08" db="UniProtKB">
        <authorList>
            <consortium name="Ensembl"/>
        </authorList>
    </citation>
    <scope>IDENTIFICATION</scope>
</reference>
<evidence type="ECO:0000256" key="2">
    <source>
        <dbReference type="ARBA" id="ARBA00022670"/>
    </source>
</evidence>
<dbReference type="Proteomes" id="UP000694421">
    <property type="component" value="Unplaced"/>
</dbReference>
<dbReference type="InterPro" id="IPR009003">
    <property type="entry name" value="Peptidase_S1_PA"/>
</dbReference>
<dbReference type="AlphaFoldDB" id="A0A8D0DQM8"/>
<evidence type="ECO:0000313" key="9">
    <source>
        <dbReference type="Ensembl" id="ENSSMRP00000016035.1"/>
    </source>
</evidence>
<organism evidence="9 10">
    <name type="scientific">Salvator merianae</name>
    <name type="common">Argentine black and white tegu</name>
    <name type="synonym">Tupinambis merianae</name>
    <dbReference type="NCBI Taxonomy" id="96440"/>
    <lineage>
        <taxon>Eukaryota</taxon>
        <taxon>Metazoa</taxon>
        <taxon>Chordata</taxon>
        <taxon>Craniata</taxon>
        <taxon>Vertebrata</taxon>
        <taxon>Euteleostomi</taxon>
        <taxon>Lepidosauria</taxon>
        <taxon>Squamata</taxon>
        <taxon>Bifurcata</taxon>
        <taxon>Unidentata</taxon>
        <taxon>Episquamata</taxon>
        <taxon>Laterata</taxon>
        <taxon>Teiioidea</taxon>
        <taxon>Teiidae</taxon>
        <taxon>Salvator</taxon>
    </lineage>
</organism>
<evidence type="ECO:0000259" key="8">
    <source>
        <dbReference type="PROSITE" id="PS50240"/>
    </source>
</evidence>
<evidence type="ECO:0000256" key="7">
    <source>
        <dbReference type="SAM" id="SignalP"/>
    </source>
</evidence>
<dbReference type="InterPro" id="IPR001254">
    <property type="entry name" value="Trypsin_dom"/>
</dbReference>
<dbReference type="OMA" id="HEAEVHY"/>
<dbReference type="PROSITE" id="PS00135">
    <property type="entry name" value="TRYPSIN_SER"/>
    <property type="match status" value="1"/>
</dbReference>